<feature type="active site" description="Acyl-thioester intermediate" evidence="2">
    <location>
        <position position="189"/>
    </location>
</feature>
<evidence type="ECO:0000313" key="5">
    <source>
        <dbReference type="EMBL" id="AWB91035.1"/>
    </source>
</evidence>
<feature type="region of interest" description="Disordered" evidence="3">
    <location>
        <begin position="212"/>
        <end position="231"/>
    </location>
</feature>
<reference evidence="6" key="1">
    <citation type="submission" date="2018-01" db="EMBL/GenBank/DDBJ databases">
        <authorList>
            <person name="Li J."/>
        </authorList>
    </citation>
    <scope>NUCLEOTIDE SEQUENCE [LARGE SCALE GENOMIC DNA]</scope>
    <source>
        <strain evidence="6">592</strain>
    </source>
</reference>
<dbReference type="Pfam" id="PF04203">
    <property type="entry name" value="Sortase"/>
    <property type="match status" value="1"/>
</dbReference>
<dbReference type="Proteomes" id="UP000244384">
    <property type="component" value="Chromosome"/>
</dbReference>
<keyword evidence="4" id="KW-0472">Membrane</keyword>
<name>A0A2S0WI68_9ACTN</name>
<dbReference type="Gene3D" id="2.40.260.10">
    <property type="entry name" value="Sortase"/>
    <property type="match status" value="1"/>
</dbReference>
<protein>
    <submittedName>
        <fullName evidence="5">Class E sortase</fullName>
    </submittedName>
</protein>
<feature type="transmembrane region" description="Helical" evidence="4">
    <location>
        <begin position="12"/>
        <end position="34"/>
    </location>
</feature>
<evidence type="ECO:0000313" key="6">
    <source>
        <dbReference type="Proteomes" id="UP000244384"/>
    </source>
</evidence>
<dbReference type="KEGG" id="aez:C3E78_01695"/>
<dbReference type="AlphaFoldDB" id="A0A2S0WI68"/>
<keyword evidence="1" id="KW-0378">Hydrolase</keyword>
<proteinExistence type="predicted"/>
<evidence type="ECO:0000256" key="4">
    <source>
        <dbReference type="SAM" id="Phobius"/>
    </source>
</evidence>
<keyword evidence="4" id="KW-1133">Transmembrane helix</keyword>
<gene>
    <name evidence="5" type="ORF">C3E78_01695</name>
</gene>
<organism evidence="5 6">
    <name type="scientific">Aeromicrobium chenweiae</name>
    <dbReference type="NCBI Taxonomy" id="2079793"/>
    <lineage>
        <taxon>Bacteria</taxon>
        <taxon>Bacillati</taxon>
        <taxon>Actinomycetota</taxon>
        <taxon>Actinomycetes</taxon>
        <taxon>Propionibacteriales</taxon>
        <taxon>Nocardioidaceae</taxon>
        <taxon>Aeromicrobium</taxon>
    </lineage>
</organism>
<dbReference type="SUPFAM" id="SSF63817">
    <property type="entry name" value="Sortase"/>
    <property type="match status" value="1"/>
</dbReference>
<evidence type="ECO:0000256" key="2">
    <source>
        <dbReference type="PIRSR" id="PIRSR605754-1"/>
    </source>
</evidence>
<evidence type="ECO:0000256" key="1">
    <source>
        <dbReference type="ARBA" id="ARBA00022801"/>
    </source>
</evidence>
<sequence length="231" mass="25241">MPPRPRRGAWGRAVTAFGVALILAGLAVLGWFAWQYFGTNIVAKREQAQIKQTLKIDWGKGIDSDAIGLLRVKRFGNDFEVPIVKGTDGGALERGVGWDPKSGKPGQIGNFVIAGHRVTHGEPFAKFPKLKAGDKVVVETRTAIYTYRLRNAGTSVTVDFTTSWPLWDVPDPDGRGDVQTKPVLTMLTCSELFHTRNRSVVVADIVKTVKKTKANSKTPGDTKTPTKIKAD</sequence>
<dbReference type="CDD" id="cd05830">
    <property type="entry name" value="Sortase_E"/>
    <property type="match status" value="1"/>
</dbReference>
<feature type="compositionally biased region" description="Polar residues" evidence="3">
    <location>
        <begin position="215"/>
        <end position="225"/>
    </location>
</feature>
<dbReference type="InterPro" id="IPR042003">
    <property type="entry name" value="Sortase_E"/>
</dbReference>
<accession>A0A2S0WI68</accession>
<dbReference type="GO" id="GO:0016787">
    <property type="term" value="F:hydrolase activity"/>
    <property type="evidence" value="ECO:0007669"/>
    <property type="project" value="UniProtKB-KW"/>
</dbReference>
<dbReference type="EMBL" id="CP026952">
    <property type="protein sequence ID" value="AWB91035.1"/>
    <property type="molecule type" value="Genomic_DNA"/>
</dbReference>
<evidence type="ECO:0000256" key="3">
    <source>
        <dbReference type="SAM" id="MobiDB-lite"/>
    </source>
</evidence>
<feature type="active site" description="Proton donor/acceptor" evidence="2">
    <location>
        <position position="116"/>
    </location>
</feature>
<keyword evidence="6" id="KW-1185">Reference proteome</keyword>
<dbReference type="InterPro" id="IPR023365">
    <property type="entry name" value="Sortase_dom-sf"/>
</dbReference>
<keyword evidence="4" id="KW-0812">Transmembrane</keyword>
<dbReference type="InterPro" id="IPR005754">
    <property type="entry name" value="Sortase"/>
</dbReference>